<dbReference type="InterPro" id="IPR022287">
    <property type="entry name" value="ABC_trnsptr_F420-0_sub-bd_pred"/>
</dbReference>
<gene>
    <name evidence="4" type="ORF">NNX28_02305</name>
</gene>
<dbReference type="PANTHER" id="PTHR30535:SF7">
    <property type="entry name" value="IRON(III) DICITRATE-BINDING PROTEIN"/>
    <property type="match status" value="1"/>
</dbReference>
<dbReference type="Proteomes" id="UP001206924">
    <property type="component" value="Unassembled WGS sequence"/>
</dbReference>
<dbReference type="PROSITE" id="PS51257">
    <property type="entry name" value="PROKAR_LIPOPROTEIN"/>
    <property type="match status" value="1"/>
</dbReference>
<proteinExistence type="inferred from homology"/>
<keyword evidence="5" id="KW-1185">Reference proteome</keyword>
<reference evidence="4 5" key="1">
    <citation type="submission" date="2022-07" db="EMBL/GenBank/DDBJ databases">
        <title>Novel species in genus Arthrobacter.</title>
        <authorList>
            <person name="Liu Y."/>
        </authorList>
    </citation>
    <scope>NUCLEOTIDE SEQUENCE [LARGE SCALE GENOMIC DNA]</scope>
    <source>
        <strain evidence="5">zg-Y859</strain>
    </source>
</reference>
<feature type="signal peptide" evidence="2">
    <location>
        <begin position="1"/>
        <end position="28"/>
    </location>
</feature>
<dbReference type="Gene3D" id="3.40.50.1980">
    <property type="entry name" value="Nitrogenase molybdenum iron protein domain"/>
    <property type="match status" value="2"/>
</dbReference>
<keyword evidence="2" id="KW-0732">Signal</keyword>
<organism evidence="4 5">
    <name type="scientific">Arthrobacter jinronghuae</name>
    <dbReference type="NCBI Taxonomy" id="2964609"/>
    <lineage>
        <taxon>Bacteria</taxon>
        <taxon>Bacillati</taxon>
        <taxon>Actinomycetota</taxon>
        <taxon>Actinomycetes</taxon>
        <taxon>Micrococcales</taxon>
        <taxon>Micrococcaceae</taxon>
        <taxon>Arthrobacter</taxon>
    </lineage>
</organism>
<comment type="caution">
    <text evidence="4">The sequence shown here is derived from an EMBL/GenBank/DDBJ whole genome shotgun (WGS) entry which is preliminary data.</text>
</comment>
<evidence type="ECO:0000259" key="3">
    <source>
        <dbReference type="PROSITE" id="PS50983"/>
    </source>
</evidence>
<feature type="domain" description="Fe/B12 periplasmic-binding" evidence="3">
    <location>
        <begin position="59"/>
        <end position="330"/>
    </location>
</feature>
<evidence type="ECO:0000313" key="5">
    <source>
        <dbReference type="Proteomes" id="UP001206924"/>
    </source>
</evidence>
<dbReference type="PANTHER" id="PTHR30535">
    <property type="entry name" value="VITAMIN B12-BINDING PROTEIN"/>
    <property type="match status" value="1"/>
</dbReference>
<dbReference type="RefSeq" id="WP_255864662.1">
    <property type="nucleotide sequence ID" value="NZ_CP104263.1"/>
</dbReference>
<dbReference type="Pfam" id="PF01497">
    <property type="entry name" value="Peripla_BP_2"/>
    <property type="match status" value="1"/>
</dbReference>
<dbReference type="EMBL" id="JANFLP010000001">
    <property type="protein sequence ID" value="MCQ1948762.1"/>
    <property type="molecule type" value="Genomic_DNA"/>
</dbReference>
<evidence type="ECO:0000256" key="1">
    <source>
        <dbReference type="ARBA" id="ARBA00008814"/>
    </source>
</evidence>
<protein>
    <submittedName>
        <fullName evidence="4">F420-0 ABC transporter substrate-binding protein</fullName>
    </submittedName>
</protein>
<dbReference type="NCBIfam" id="TIGR03868">
    <property type="entry name" value="F420-O_ABCperi"/>
    <property type="match status" value="1"/>
</dbReference>
<dbReference type="InterPro" id="IPR050902">
    <property type="entry name" value="ABC_Transporter_SBP"/>
</dbReference>
<evidence type="ECO:0000256" key="2">
    <source>
        <dbReference type="SAM" id="SignalP"/>
    </source>
</evidence>
<comment type="similarity">
    <text evidence="1">Belongs to the bacterial solute-binding protein 8 family.</text>
</comment>
<feature type="chain" id="PRO_5045208585" evidence="2">
    <location>
        <begin position="29"/>
        <end position="330"/>
    </location>
</feature>
<name>A0ABT1NNZ8_9MICC</name>
<evidence type="ECO:0000313" key="4">
    <source>
        <dbReference type="EMBL" id="MCQ1948762.1"/>
    </source>
</evidence>
<sequence length="330" mass="34566">MPRRIRLLMLPVLAAVLLAGCAAPSAGARPDPQPDAAAGFPFTVDNCGTPVTFEQPPEEVVAIKSTSIEMLLALGLEDRISGVAFPDGPYAAGWAPETEPPLISERVPGQEAVLALEPDLVYAGWESNLTSDGAGDRGTLHRLGINTLVSPAACQGADYQPAPLVWEDIWAEISLMGRVFDVPDAADTLVAGQQQRLAAVAPDSRGLTALWYSSGNDSPYVGAGSGNPQLVMDAVGLENVAADVPTPWASLSWEAVADADPEVIVLIDAAWTPADKKIAELEGNPATAALTAVRNRQYLILPFPAGEAGVRSLEAVETLQEQLAHLDVAP</sequence>
<accession>A0ABT1NNZ8</accession>
<dbReference type="PROSITE" id="PS50983">
    <property type="entry name" value="FE_B12_PBP"/>
    <property type="match status" value="1"/>
</dbReference>
<dbReference type="InterPro" id="IPR002491">
    <property type="entry name" value="ABC_transptr_periplasmic_BD"/>
</dbReference>
<dbReference type="SUPFAM" id="SSF53807">
    <property type="entry name" value="Helical backbone' metal receptor"/>
    <property type="match status" value="1"/>
</dbReference>